<dbReference type="InterPro" id="IPR003802">
    <property type="entry name" value="Sporulation_regulator_WhiA"/>
</dbReference>
<name>A0A2N6UKJ5_9FIRM</name>
<evidence type="ECO:0000256" key="1">
    <source>
        <dbReference type="ARBA" id="ARBA00022618"/>
    </source>
</evidence>
<proteinExistence type="inferred from homology"/>
<dbReference type="Pfam" id="PF14527">
    <property type="entry name" value="LAGLIDADG_WhiA"/>
    <property type="match status" value="1"/>
</dbReference>
<evidence type="ECO:0000259" key="7">
    <source>
        <dbReference type="Pfam" id="PF14527"/>
    </source>
</evidence>
<evidence type="ECO:0000256" key="4">
    <source>
        <dbReference type="HAMAP-Rule" id="MF_01420"/>
    </source>
</evidence>
<evidence type="ECO:0000259" key="6">
    <source>
        <dbReference type="Pfam" id="PF10298"/>
    </source>
</evidence>
<dbReference type="Pfam" id="PF02650">
    <property type="entry name" value="HTH_WhiA"/>
    <property type="match status" value="1"/>
</dbReference>
<dbReference type="SUPFAM" id="SSF55608">
    <property type="entry name" value="Homing endonucleases"/>
    <property type="match status" value="1"/>
</dbReference>
<feature type="domain" description="WhiA LAGLIDADG-like" evidence="7">
    <location>
        <begin position="127"/>
        <end position="215"/>
    </location>
</feature>
<dbReference type="GO" id="GO:0051301">
    <property type="term" value="P:cell division"/>
    <property type="evidence" value="ECO:0007669"/>
    <property type="project" value="UniProtKB-UniRule"/>
</dbReference>
<dbReference type="Gene3D" id="3.10.28.10">
    <property type="entry name" value="Homing endonucleases"/>
    <property type="match status" value="1"/>
</dbReference>
<dbReference type="PANTHER" id="PTHR37307:SF1">
    <property type="entry name" value="CELL DIVISION PROTEIN WHIA-RELATED"/>
    <property type="match status" value="1"/>
</dbReference>
<comment type="caution">
    <text evidence="8">The sequence shown here is derived from an EMBL/GenBank/DDBJ whole genome shotgun (WGS) entry which is preliminary data.</text>
</comment>
<dbReference type="Proteomes" id="UP000235658">
    <property type="component" value="Unassembled WGS sequence"/>
</dbReference>
<reference evidence="8 9" key="1">
    <citation type="submission" date="2017-09" db="EMBL/GenBank/DDBJ databases">
        <title>Bacterial strain isolated from the female urinary microbiota.</title>
        <authorList>
            <person name="Thomas-White K."/>
            <person name="Kumar N."/>
            <person name="Forster S."/>
            <person name="Putonti C."/>
            <person name="Lawley T."/>
            <person name="Wolfe A.J."/>
        </authorList>
    </citation>
    <scope>NUCLEOTIDE SEQUENCE [LARGE SCALE GENOMIC DNA]</scope>
    <source>
        <strain evidence="8 9">UMB0204</strain>
    </source>
</reference>
<dbReference type="NCBIfam" id="TIGR00647">
    <property type="entry name" value="DNA_bind_WhiA"/>
    <property type="match status" value="1"/>
</dbReference>
<evidence type="ECO:0000313" key="8">
    <source>
        <dbReference type="EMBL" id="PMC82380.1"/>
    </source>
</evidence>
<dbReference type="InterPro" id="IPR039518">
    <property type="entry name" value="WhiA_LAGLIDADG_dom"/>
</dbReference>
<dbReference type="GeneID" id="84577797"/>
<evidence type="ECO:0000256" key="3">
    <source>
        <dbReference type="ARBA" id="ARBA00023306"/>
    </source>
</evidence>
<dbReference type="InterPro" id="IPR027434">
    <property type="entry name" value="Homing_endonucl"/>
</dbReference>
<dbReference type="InterPro" id="IPR018478">
    <property type="entry name" value="Sporu_reg_WhiA_N_dom"/>
</dbReference>
<accession>A0A2N6UKJ5</accession>
<dbReference type="GO" id="GO:0043937">
    <property type="term" value="P:regulation of sporulation"/>
    <property type="evidence" value="ECO:0007669"/>
    <property type="project" value="InterPro"/>
</dbReference>
<dbReference type="GO" id="GO:0003677">
    <property type="term" value="F:DNA binding"/>
    <property type="evidence" value="ECO:0007669"/>
    <property type="project" value="UniProtKB-UniRule"/>
</dbReference>
<protein>
    <recommendedName>
        <fullName evidence="4">Probable cell division protein WhiA</fullName>
    </recommendedName>
</protein>
<dbReference type="HAMAP" id="MF_01420">
    <property type="entry name" value="HTH_type_WhiA"/>
    <property type="match status" value="1"/>
</dbReference>
<evidence type="ECO:0000259" key="5">
    <source>
        <dbReference type="Pfam" id="PF02650"/>
    </source>
</evidence>
<gene>
    <name evidence="4 8" type="primary">whiA</name>
    <name evidence="8" type="ORF">CJ192_01205</name>
</gene>
<evidence type="ECO:0000256" key="2">
    <source>
        <dbReference type="ARBA" id="ARBA00023125"/>
    </source>
</evidence>
<keyword evidence="3 4" id="KW-0131">Cell cycle</keyword>
<dbReference type="RefSeq" id="WP_102197463.1">
    <property type="nucleotide sequence ID" value="NZ_PNHP01000001.1"/>
</dbReference>
<organism evidence="8 9">
    <name type="scientific">Anaerococcus hydrogenalis</name>
    <dbReference type="NCBI Taxonomy" id="33029"/>
    <lineage>
        <taxon>Bacteria</taxon>
        <taxon>Bacillati</taxon>
        <taxon>Bacillota</taxon>
        <taxon>Tissierellia</taxon>
        <taxon>Tissierellales</taxon>
        <taxon>Peptoniphilaceae</taxon>
        <taxon>Anaerococcus</taxon>
    </lineage>
</organism>
<keyword evidence="2 4" id="KW-0238">DNA-binding</keyword>
<feature type="domain" description="Sporulation transcription regulator WhiA N-terminal" evidence="6">
    <location>
        <begin position="22"/>
        <end position="100"/>
    </location>
</feature>
<dbReference type="Pfam" id="PF10298">
    <property type="entry name" value="WhiA_N"/>
    <property type="match status" value="1"/>
</dbReference>
<dbReference type="EMBL" id="PNHP01000001">
    <property type="protein sequence ID" value="PMC82380.1"/>
    <property type="molecule type" value="Genomic_DNA"/>
</dbReference>
<feature type="domain" description="Sporulation regulator WhiA C-terminal" evidence="5">
    <location>
        <begin position="218"/>
        <end position="301"/>
    </location>
</feature>
<comment type="similarity">
    <text evidence="4">Belongs to the WhiA family.</text>
</comment>
<dbReference type="PANTHER" id="PTHR37307">
    <property type="entry name" value="CELL DIVISION PROTEIN WHIA-RELATED"/>
    <property type="match status" value="1"/>
</dbReference>
<dbReference type="InterPro" id="IPR023054">
    <property type="entry name" value="Sporulation_regulator_WhiA_C"/>
</dbReference>
<keyword evidence="1 4" id="KW-0132">Cell division</keyword>
<sequence>MSFSKRCKKEILKKEPEYKEIDMELLAYFYFQGSIRIVKNSYQILFKASENIEARYIYKIIKEKYKYSPAMEIQNKRKFSKERSFIVLVEDSLVSDKILKLADTYNLYEMEKFYENLKTREQKKIILKLAFLLKGSINDPYRGYNLEINLQQKEEALLIGKIMEDFYINPKLNLRNDLYCVYIKDSDKISDFLAIIGANKSLFDLENVRAMKSIRNDINRQTNFDKANIDRTVKAAFRQIDAINKLKDKNILENLSEDLQEISELRLTYPYISLEELGKMMTPALSKAKVNYRLQKLIKLAESED</sequence>
<evidence type="ECO:0000313" key="9">
    <source>
        <dbReference type="Proteomes" id="UP000235658"/>
    </source>
</evidence>
<dbReference type="AlphaFoldDB" id="A0A2N6UKJ5"/>
<comment type="function">
    <text evidence="4">Involved in cell division and chromosome segregation.</text>
</comment>